<dbReference type="EMBL" id="JACIEQ010000001">
    <property type="protein sequence ID" value="MBB4020454.1"/>
    <property type="molecule type" value="Genomic_DNA"/>
</dbReference>
<feature type="transmembrane region" description="Helical" evidence="1">
    <location>
        <begin position="51"/>
        <end position="72"/>
    </location>
</feature>
<gene>
    <name evidence="2" type="ORF">GGR17_000245</name>
</gene>
<dbReference type="AlphaFoldDB" id="A0A840C410"/>
<keyword evidence="1" id="KW-1133">Transmembrane helix</keyword>
<organism evidence="2 3">
    <name type="scientific">Actibacterium naphthalenivorans</name>
    <dbReference type="NCBI Taxonomy" id="1614693"/>
    <lineage>
        <taxon>Bacteria</taxon>
        <taxon>Pseudomonadati</taxon>
        <taxon>Pseudomonadota</taxon>
        <taxon>Alphaproteobacteria</taxon>
        <taxon>Rhodobacterales</taxon>
        <taxon>Roseobacteraceae</taxon>
        <taxon>Actibacterium</taxon>
    </lineage>
</organism>
<sequence>MNLSLILACFWALAATGIAFLPARLNWPLAYGLIAAGIPLLGYVTYQNGPVWGLLVLAAGMSMLRWPVYYFARWCARLLRGKGP</sequence>
<protein>
    <recommendedName>
        <fullName evidence="4">UDP-N-acetylmuramate--alanine ligase</fullName>
    </recommendedName>
</protein>
<evidence type="ECO:0000256" key="1">
    <source>
        <dbReference type="SAM" id="Phobius"/>
    </source>
</evidence>
<comment type="caution">
    <text evidence="2">The sequence shown here is derived from an EMBL/GenBank/DDBJ whole genome shotgun (WGS) entry which is preliminary data.</text>
</comment>
<keyword evidence="1" id="KW-0472">Membrane</keyword>
<evidence type="ECO:0008006" key="4">
    <source>
        <dbReference type="Google" id="ProtNLM"/>
    </source>
</evidence>
<dbReference type="RefSeq" id="WP_037204546.1">
    <property type="nucleotide sequence ID" value="NZ_JACIEQ010000001.1"/>
</dbReference>
<reference evidence="2" key="1">
    <citation type="submission" date="2020-08" db="EMBL/GenBank/DDBJ databases">
        <title>Genomic Encyclopedia of Type Strains, Phase IV (KMG-IV): sequencing the most valuable type-strain genomes for metagenomic binning, comparative biology and taxonomic classification.</title>
        <authorList>
            <person name="Goeker M."/>
        </authorList>
    </citation>
    <scope>NUCLEOTIDE SEQUENCE [LARGE SCALE GENOMIC DNA]</scope>
    <source>
        <strain evidence="2">DSM 105040</strain>
    </source>
</reference>
<evidence type="ECO:0000313" key="2">
    <source>
        <dbReference type="EMBL" id="MBB4020454.1"/>
    </source>
</evidence>
<dbReference type="Proteomes" id="UP000585681">
    <property type="component" value="Unassembled WGS sequence"/>
</dbReference>
<name>A0A840C410_9RHOB</name>
<evidence type="ECO:0000313" key="3">
    <source>
        <dbReference type="Proteomes" id="UP000585681"/>
    </source>
</evidence>
<proteinExistence type="predicted"/>
<feature type="transmembrane region" description="Helical" evidence="1">
    <location>
        <begin position="29"/>
        <end position="46"/>
    </location>
</feature>
<dbReference type="InterPro" id="IPR018919">
    <property type="entry name" value="DUF2484"/>
</dbReference>
<keyword evidence="3" id="KW-1185">Reference proteome</keyword>
<accession>A0A840C410</accession>
<keyword evidence="1" id="KW-0812">Transmembrane</keyword>
<dbReference type="Pfam" id="PF10658">
    <property type="entry name" value="DUF2484"/>
    <property type="match status" value="1"/>
</dbReference>